<accession>A0A0G2BBR2</accession>
<protein>
    <submittedName>
        <fullName evidence="1">Uncharacterized protein</fullName>
    </submittedName>
</protein>
<reference evidence="1 2" key="1">
    <citation type="journal article" date="2015" name="Nature">
        <title>rRNA introns, odd ribosomes, and small enigmatic genomes across a large radiation of phyla.</title>
        <authorList>
            <person name="Brown C.T."/>
            <person name="Hug L.A."/>
            <person name="Thomas B.C."/>
            <person name="Sharon I."/>
            <person name="Castelle C.J."/>
            <person name="Singh A."/>
            <person name="Wilkins M.J."/>
            <person name="Williams K.H."/>
            <person name="Banfield J.F."/>
        </authorList>
    </citation>
    <scope>NUCLEOTIDE SEQUENCE [LARGE SCALE GENOMIC DNA]</scope>
</reference>
<dbReference type="STRING" id="1619044.UY92_C0001G0023"/>
<dbReference type="Proteomes" id="UP000033870">
    <property type="component" value="Unassembled WGS sequence"/>
</dbReference>
<dbReference type="InterPro" id="IPR029063">
    <property type="entry name" value="SAM-dependent_MTases_sf"/>
</dbReference>
<sequence length="269" mass="31178">MGQEQWTSSVAAEWGIFLPPARPSLSELVVIETRLFERKKNNPGLRVGILGSTPEYRDLCQTYAIDYRCVDYRQDNFDTLGRHLLHPDGAERLIVSDWRKMEFPGQIDVWLGDLATTVTPVSDHRVMFENIRAHSRPGAEVILKVPLRADNTVLTHEQIFALYRAERAHLNPFAAVWIEVLLADYDFAADTMYCPTSRARLEESCRQGIVSEFEFGEFTKRWDVLGDFKMNIPLRSEFVARLREFFPVIKFTSGQDWYREQVPIIIGRY</sequence>
<dbReference type="SUPFAM" id="SSF53335">
    <property type="entry name" value="S-adenosyl-L-methionine-dependent methyltransferases"/>
    <property type="match status" value="1"/>
</dbReference>
<dbReference type="AlphaFoldDB" id="A0A0G2BBR2"/>
<organism evidence="1 2">
    <name type="scientific">Candidatus Magasanikbacteria bacterium GW2011_GWA2_56_11</name>
    <dbReference type="NCBI Taxonomy" id="1619044"/>
    <lineage>
        <taxon>Bacteria</taxon>
        <taxon>Candidatus Magasanikiibacteriota</taxon>
    </lineage>
</organism>
<name>A0A0G2BBR2_9BACT</name>
<dbReference type="EMBL" id="LCRX01000001">
    <property type="protein sequence ID" value="KKW43009.1"/>
    <property type="molecule type" value="Genomic_DNA"/>
</dbReference>
<evidence type="ECO:0000313" key="2">
    <source>
        <dbReference type="Proteomes" id="UP000033870"/>
    </source>
</evidence>
<proteinExistence type="predicted"/>
<comment type="caution">
    <text evidence="1">The sequence shown here is derived from an EMBL/GenBank/DDBJ whole genome shotgun (WGS) entry which is preliminary data.</text>
</comment>
<gene>
    <name evidence="1" type="ORF">UY92_C0001G0023</name>
</gene>
<evidence type="ECO:0000313" key="1">
    <source>
        <dbReference type="EMBL" id="KKW43009.1"/>
    </source>
</evidence>